<dbReference type="Gene3D" id="1.20.1250.20">
    <property type="entry name" value="MFS general substrate transporter like domains"/>
    <property type="match status" value="1"/>
</dbReference>
<evidence type="ECO:0000256" key="2">
    <source>
        <dbReference type="ARBA" id="ARBA00022448"/>
    </source>
</evidence>
<organism evidence="8 9">
    <name type="scientific">Sulfobacillus acidophilus</name>
    <dbReference type="NCBI Taxonomy" id="53633"/>
    <lineage>
        <taxon>Bacteria</taxon>
        <taxon>Bacillati</taxon>
        <taxon>Bacillota</taxon>
        <taxon>Clostridia</taxon>
        <taxon>Eubacteriales</taxon>
        <taxon>Clostridiales Family XVII. Incertae Sedis</taxon>
        <taxon>Sulfobacillus</taxon>
    </lineage>
</organism>
<dbReference type="Proteomes" id="UP000241848">
    <property type="component" value="Unassembled WGS sequence"/>
</dbReference>
<dbReference type="PANTHER" id="PTHR23511">
    <property type="entry name" value="SYNAPTIC VESICLE GLYCOPROTEIN 2"/>
    <property type="match status" value="1"/>
</dbReference>
<evidence type="ECO:0000259" key="7">
    <source>
        <dbReference type="PROSITE" id="PS50850"/>
    </source>
</evidence>
<dbReference type="GO" id="GO:0022857">
    <property type="term" value="F:transmembrane transporter activity"/>
    <property type="evidence" value="ECO:0007669"/>
    <property type="project" value="InterPro"/>
</dbReference>
<dbReference type="AlphaFoldDB" id="A0A2T2WJ14"/>
<dbReference type="Pfam" id="PF00083">
    <property type="entry name" value="Sugar_tr"/>
    <property type="match status" value="1"/>
</dbReference>
<dbReference type="InterPro" id="IPR005828">
    <property type="entry name" value="MFS_sugar_transport-like"/>
</dbReference>
<dbReference type="PANTHER" id="PTHR23511:SF34">
    <property type="entry name" value="SYNAPTIC VESICLE GLYCOPROTEIN 2"/>
    <property type="match status" value="1"/>
</dbReference>
<keyword evidence="4 6" id="KW-1133">Transmembrane helix</keyword>
<reference evidence="8 9" key="1">
    <citation type="journal article" date="2014" name="BMC Genomics">
        <title>Comparison of environmental and isolate Sulfobacillus genomes reveals diverse carbon, sulfur, nitrogen, and hydrogen metabolisms.</title>
        <authorList>
            <person name="Justice N.B."/>
            <person name="Norman A."/>
            <person name="Brown C.T."/>
            <person name="Singh A."/>
            <person name="Thomas B.C."/>
            <person name="Banfield J.F."/>
        </authorList>
    </citation>
    <scope>NUCLEOTIDE SEQUENCE [LARGE SCALE GENOMIC DNA]</scope>
    <source>
        <strain evidence="8">AMDSBA3</strain>
    </source>
</reference>
<dbReference type="SUPFAM" id="SSF103473">
    <property type="entry name" value="MFS general substrate transporter"/>
    <property type="match status" value="1"/>
</dbReference>
<comment type="subcellular location">
    <subcellularLocation>
        <location evidence="1">Cell membrane</location>
        <topology evidence="1">Multi-pass membrane protein</topology>
    </subcellularLocation>
</comment>
<feature type="transmembrane region" description="Helical" evidence="6">
    <location>
        <begin position="300"/>
        <end position="320"/>
    </location>
</feature>
<keyword evidence="5 6" id="KW-0472">Membrane</keyword>
<evidence type="ECO:0000256" key="4">
    <source>
        <dbReference type="ARBA" id="ARBA00022989"/>
    </source>
</evidence>
<evidence type="ECO:0000256" key="1">
    <source>
        <dbReference type="ARBA" id="ARBA00004651"/>
    </source>
</evidence>
<feature type="domain" description="Major facilitator superfamily (MFS) profile" evidence="7">
    <location>
        <begin position="22"/>
        <end position="438"/>
    </location>
</feature>
<feature type="transmembrane region" description="Helical" evidence="6">
    <location>
        <begin position="58"/>
        <end position="77"/>
    </location>
</feature>
<dbReference type="InterPro" id="IPR005829">
    <property type="entry name" value="Sugar_transporter_CS"/>
</dbReference>
<keyword evidence="2" id="KW-0813">Transport</keyword>
<dbReference type="GO" id="GO:0005886">
    <property type="term" value="C:plasma membrane"/>
    <property type="evidence" value="ECO:0007669"/>
    <property type="project" value="UniProtKB-SubCell"/>
</dbReference>
<feature type="transmembrane region" description="Helical" evidence="6">
    <location>
        <begin position="327"/>
        <end position="360"/>
    </location>
</feature>
<dbReference type="InterPro" id="IPR036259">
    <property type="entry name" value="MFS_trans_sf"/>
</dbReference>
<evidence type="ECO:0000313" key="9">
    <source>
        <dbReference type="Proteomes" id="UP000241848"/>
    </source>
</evidence>
<dbReference type="InterPro" id="IPR020846">
    <property type="entry name" value="MFS_dom"/>
</dbReference>
<feature type="transmembrane region" description="Helical" evidence="6">
    <location>
        <begin position="113"/>
        <end position="133"/>
    </location>
</feature>
<dbReference type="PROSITE" id="PS00216">
    <property type="entry name" value="SUGAR_TRANSPORT_1"/>
    <property type="match status" value="1"/>
</dbReference>
<feature type="transmembrane region" description="Helical" evidence="6">
    <location>
        <begin position="89"/>
        <end position="107"/>
    </location>
</feature>
<evidence type="ECO:0000313" key="8">
    <source>
        <dbReference type="EMBL" id="PSR22231.1"/>
    </source>
</evidence>
<evidence type="ECO:0000256" key="6">
    <source>
        <dbReference type="SAM" id="Phobius"/>
    </source>
</evidence>
<evidence type="ECO:0000256" key="5">
    <source>
        <dbReference type="ARBA" id="ARBA00023136"/>
    </source>
</evidence>
<accession>A0A2T2WJ14</accession>
<sequence>MSLTSQTVQFGDLPLSKFVRRLTFLSAMGVFLDGYNLSIIAAALLFIKPLFHPTSVQLGFIGSAAVLGMLVGALVFGNLTDRFGRRTMYLFDLLFFIVFAILSALSQNIWELIIFRFLLGIGLGADYPISSTLTAEFAPTKRRGLLLVFTIGAWPAGATVAYLVSLALLHTGPNAWRFMLGSGAVIALLVMWARRAIPESPRWLAASGHQDRALDVATRIAKDSGVMLDPDQPELAPVGLRRLASFKQLFSPALIRMTLFVSLGWFLFDIGSYGTSTFLPTILKDIKGTSTTDSLLASTGVWLLTLIVMFGVAALVEVFGRKWFQTWGFVALAIVFFLMGIISHIPFTAFVILYLLWAIANEIPGTLTYVFAGELFPTSVRASGHGFATASSRFGAFLGTLVFPIIIAAVGLGTGFVIFAILNLLGALVTAWLAPEPKGRALPQEVMQS</sequence>
<proteinExistence type="predicted"/>
<evidence type="ECO:0000256" key="3">
    <source>
        <dbReference type="ARBA" id="ARBA00022692"/>
    </source>
</evidence>
<feature type="transmembrane region" description="Helical" evidence="6">
    <location>
        <begin position="145"/>
        <end position="169"/>
    </location>
</feature>
<feature type="transmembrane region" description="Helical" evidence="6">
    <location>
        <begin position="22"/>
        <end position="46"/>
    </location>
</feature>
<feature type="transmembrane region" description="Helical" evidence="6">
    <location>
        <begin position="401"/>
        <end position="434"/>
    </location>
</feature>
<name>A0A2T2WJ14_9FIRM</name>
<dbReference type="PROSITE" id="PS00217">
    <property type="entry name" value="SUGAR_TRANSPORT_2"/>
    <property type="match status" value="1"/>
</dbReference>
<gene>
    <name evidence="8" type="ORF">C7B45_07625</name>
</gene>
<protein>
    <submittedName>
        <fullName evidence="8">MFS transporter</fullName>
    </submittedName>
</protein>
<feature type="transmembrane region" description="Helical" evidence="6">
    <location>
        <begin position="175"/>
        <end position="193"/>
    </location>
</feature>
<dbReference type="EMBL" id="PXYV01000020">
    <property type="protein sequence ID" value="PSR22231.1"/>
    <property type="molecule type" value="Genomic_DNA"/>
</dbReference>
<comment type="caution">
    <text evidence="8">The sequence shown here is derived from an EMBL/GenBank/DDBJ whole genome shotgun (WGS) entry which is preliminary data.</text>
</comment>
<dbReference type="PROSITE" id="PS50850">
    <property type="entry name" value="MFS"/>
    <property type="match status" value="1"/>
</dbReference>
<keyword evidence="3 6" id="KW-0812">Transmembrane</keyword>